<keyword evidence="10" id="KW-1185">Reference proteome</keyword>
<dbReference type="PRINTS" id="PR00096">
    <property type="entry name" value="GATASE"/>
</dbReference>
<evidence type="ECO:0000256" key="2">
    <source>
        <dbReference type="ARBA" id="ARBA00013139"/>
    </source>
</evidence>
<dbReference type="InterPro" id="IPR005802">
    <property type="entry name" value="ADC_synth_comp_1"/>
</dbReference>
<feature type="domain" description="Chorismate-utilising enzyme C-terminal" evidence="7">
    <location>
        <begin position="422"/>
        <end position="676"/>
    </location>
</feature>
<dbReference type="PANTHER" id="PTHR11236:SF18">
    <property type="entry name" value="AMINODEOXYCHORISMATE SYNTHASE"/>
    <property type="match status" value="1"/>
</dbReference>
<dbReference type="PRINTS" id="PR00099">
    <property type="entry name" value="CPSGATASE"/>
</dbReference>
<evidence type="ECO:0000256" key="4">
    <source>
        <dbReference type="ARBA" id="ARBA00022962"/>
    </source>
</evidence>
<accession>A0A4Q2EM46</accession>
<evidence type="ECO:0000259" key="6">
    <source>
        <dbReference type="Pfam" id="PF00117"/>
    </source>
</evidence>
<evidence type="ECO:0000313" key="10">
    <source>
        <dbReference type="Proteomes" id="UP000290624"/>
    </source>
</evidence>
<keyword evidence="4" id="KW-0315">Glutamine amidotransferase</keyword>
<comment type="similarity">
    <text evidence="1">In the C-terminal section; belongs to the anthranilate synthase component I family.</text>
</comment>
<dbReference type="NCBIfam" id="TIGR00553">
    <property type="entry name" value="pabB"/>
    <property type="match status" value="1"/>
</dbReference>
<dbReference type="PANTHER" id="PTHR11236">
    <property type="entry name" value="AMINOBENZOATE/ANTHRANILATE SYNTHASE"/>
    <property type="match status" value="1"/>
</dbReference>
<dbReference type="GO" id="GO:0046820">
    <property type="term" value="F:4-amino-4-deoxychorismate synthase activity"/>
    <property type="evidence" value="ECO:0007669"/>
    <property type="project" value="UniProtKB-EC"/>
</dbReference>
<dbReference type="Gene3D" id="3.40.50.880">
    <property type="match status" value="1"/>
</dbReference>
<dbReference type="InterPro" id="IPR017926">
    <property type="entry name" value="GATASE"/>
</dbReference>
<dbReference type="EC" id="2.6.1.85" evidence="2"/>
<dbReference type="CDD" id="cd01743">
    <property type="entry name" value="GATase1_Anthranilate_Synthase"/>
    <property type="match status" value="1"/>
</dbReference>
<dbReference type="EMBL" id="PPCV01000001">
    <property type="protein sequence ID" value="RXW33704.1"/>
    <property type="molecule type" value="Genomic_DNA"/>
</dbReference>
<dbReference type="FunFam" id="3.40.50.880:FF:000003">
    <property type="entry name" value="Anthranilate synthase component II"/>
    <property type="match status" value="1"/>
</dbReference>
<dbReference type="GO" id="GO:0009396">
    <property type="term" value="P:folic acid-containing compound biosynthetic process"/>
    <property type="evidence" value="ECO:0007669"/>
    <property type="project" value="InterPro"/>
</dbReference>
<comment type="caution">
    <text evidence="9">The sequence shown here is derived from an EMBL/GenBank/DDBJ whole genome shotgun (WGS) entry which is preliminary data.</text>
</comment>
<dbReference type="AlphaFoldDB" id="A0A4Q2EM46"/>
<dbReference type="GO" id="GO:0000162">
    <property type="term" value="P:L-tryptophan biosynthetic process"/>
    <property type="evidence" value="ECO:0007669"/>
    <property type="project" value="TreeGrafter"/>
</dbReference>
<feature type="domain" description="Anthranilate synthase component I N-terminal" evidence="8">
    <location>
        <begin position="243"/>
        <end position="374"/>
    </location>
</feature>
<gene>
    <name evidence="9" type="primary">pabB</name>
    <name evidence="9" type="ORF">C1706_02040</name>
</gene>
<evidence type="ECO:0000256" key="3">
    <source>
        <dbReference type="ARBA" id="ARBA00022679"/>
    </source>
</evidence>
<dbReference type="Proteomes" id="UP000290624">
    <property type="component" value="Unassembled WGS sequence"/>
</dbReference>
<protein>
    <recommendedName>
        <fullName evidence="2">aminodeoxychorismate synthase</fullName>
        <ecNumber evidence="2">2.6.1.85</ecNumber>
    </recommendedName>
</protein>
<dbReference type="InterPro" id="IPR029062">
    <property type="entry name" value="Class_I_gatase-like"/>
</dbReference>
<dbReference type="Gene3D" id="3.60.120.10">
    <property type="entry name" value="Anthranilate synthase"/>
    <property type="match status" value="1"/>
</dbReference>
<dbReference type="InterPro" id="IPR006805">
    <property type="entry name" value="Anth_synth_I_N"/>
</dbReference>
<evidence type="ECO:0000256" key="5">
    <source>
        <dbReference type="SAM" id="MobiDB-lite"/>
    </source>
</evidence>
<dbReference type="Pfam" id="PF00117">
    <property type="entry name" value="GATase"/>
    <property type="match status" value="1"/>
</dbReference>
<dbReference type="InterPro" id="IPR005801">
    <property type="entry name" value="ADC_synthase"/>
</dbReference>
<evidence type="ECO:0000313" key="9">
    <source>
        <dbReference type="EMBL" id="RXW33704.1"/>
    </source>
</evidence>
<dbReference type="PRINTS" id="PR00097">
    <property type="entry name" value="ANTSNTHASEII"/>
</dbReference>
<dbReference type="InterPro" id="IPR019999">
    <property type="entry name" value="Anth_synth_I-like"/>
</dbReference>
<evidence type="ECO:0000259" key="7">
    <source>
        <dbReference type="Pfam" id="PF00425"/>
    </source>
</evidence>
<dbReference type="SUPFAM" id="SSF56322">
    <property type="entry name" value="ADC synthase"/>
    <property type="match status" value="1"/>
</dbReference>
<dbReference type="OrthoDB" id="3518032at2"/>
<name>A0A4Q2EM46_9ACTN</name>
<dbReference type="GO" id="GO:0005737">
    <property type="term" value="C:cytoplasm"/>
    <property type="evidence" value="ECO:0007669"/>
    <property type="project" value="TreeGrafter"/>
</dbReference>
<feature type="domain" description="Glutamine amidotransferase" evidence="6">
    <location>
        <begin position="4"/>
        <end position="186"/>
    </location>
</feature>
<dbReference type="InterPro" id="IPR006221">
    <property type="entry name" value="TrpG/PapA_dom"/>
</dbReference>
<evidence type="ECO:0000259" key="8">
    <source>
        <dbReference type="Pfam" id="PF04715"/>
    </source>
</evidence>
<sequence>MRTLLIDNYDSFTFNLYQYLSEVNGCPPFVVPNDWDEFTPEELSRFDNIVISPGPGTPEKSGDFGICSVVIRDATVPVLGICLGHQGIAYVHGGSVDHAPEPMHGRPSQIWHSEQGLFDGIPSPFRAIRYHSLAVSEVPPILEVTARSEDGIVMGLQHRERPQWGVQFHPESIETEYSLQLLRNFARLTQRAETSERRVNIPTQSNSLTPRSRESEQAKTEYDVHVDTLPLHCGDEQLFSAIFADEVNSIWLDGNQPENAASRFSIMGSPTGPNASIATSDTSAGTVTVTGADGHAQTFERGFFDWLKSAMESVDVETPSLPFEFALGWAGYLGYELKSEVGSPNQHQSAIPDAWVMFLDRALVVDHLTNTIYLLGLAQRGSRGDDCREWFERTKEQIASCKVAARLPEEPSEVELWARHSHADYLGLIREAKQNIIDGESYEVCLTNMLSGESSLKPLDTYLRLREQNPAPFGAFLRSPQVQVLSTSPERFVSISGDRHVESKPIKGTRPRGNTEAEDVQIRSELQNAEKDRAENLMIVDLVRHDLSRTARLGSVRVERLFDVESYATVHQLVSTICAELDPNVDPVTCVKAAFPPGSMTGAPKLRTMEIIDKLEGGARGVYSGAIGYFSLSGAVDLSVVIRTLVLSRGEIQYGVGGAIISLSDEQAEYDETVVKARPLLHVLRDTPFPEGLDPANPTGEAL</sequence>
<dbReference type="InterPro" id="IPR015890">
    <property type="entry name" value="Chorismate_C"/>
</dbReference>
<feature type="compositionally biased region" description="Polar residues" evidence="5">
    <location>
        <begin position="201"/>
        <end position="210"/>
    </location>
</feature>
<dbReference type="Pfam" id="PF00425">
    <property type="entry name" value="Chorismate_bind"/>
    <property type="match status" value="1"/>
</dbReference>
<reference evidence="9 10" key="1">
    <citation type="submission" date="2018-01" db="EMBL/GenBank/DDBJ databases">
        <title>Lactibacter flavus gen. nov., sp. nov., a novel bacterium of the family Propionibacteriaceae isolated from raw milk and dairy products.</title>
        <authorList>
            <person name="Wenning M."/>
            <person name="Breitenwieser F."/>
            <person name="Huptas C."/>
            <person name="von Neubeck M."/>
            <person name="Busse H.-J."/>
            <person name="Scherer S."/>
        </authorList>
    </citation>
    <scope>NUCLEOTIDE SEQUENCE [LARGE SCALE GENOMIC DNA]</scope>
    <source>
        <strain evidence="9 10">VG341</strain>
    </source>
</reference>
<dbReference type="GO" id="GO:0008153">
    <property type="term" value="P:4-aminobenzoate biosynthetic process"/>
    <property type="evidence" value="ECO:0007669"/>
    <property type="project" value="TreeGrafter"/>
</dbReference>
<evidence type="ECO:0000256" key="1">
    <source>
        <dbReference type="ARBA" id="ARBA00005970"/>
    </source>
</evidence>
<dbReference type="NCBIfam" id="TIGR00566">
    <property type="entry name" value="trpG_papA"/>
    <property type="match status" value="1"/>
</dbReference>
<feature type="region of interest" description="Disordered" evidence="5">
    <location>
        <begin position="193"/>
        <end position="217"/>
    </location>
</feature>
<dbReference type="Pfam" id="PF04715">
    <property type="entry name" value="Anth_synt_I_N"/>
    <property type="match status" value="1"/>
</dbReference>
<proteinExistence type="inferred from homology"/>
<dbReference type="PROSITE" id="PS51273">
    <property type="entry name" value="GATASE_TYPE_1"/>
    <property type="match status" value="1"/>
</dbReference>
<keyword evidence="3" id="KW-0808">Transferase</keyword>
<dbReference type="SUPFAM" id="SSF52317">
    <property type="entry name" value="Class I glutamine amidotransferase-like"/>
    <property type="match status" value="1"/>
</dbReference>
<organism evidence="9 10">
    <name type="scientific">Propioniciclava flava</name>
    <dbReference type="NCBI Taxonomy" id="2072026"/>
    <lineage>
        <taxon>Bacteria</taxon>
        <taxon>Bacillati</taxon>
        <taxon>Actinomycetota</taxon>
        <taxon>Actinomycetes</taxon>
        <taxon>Propionibacteriales</taxon>
        <taxon>Propionibacteriaceae</taxon>
        <taxon>Propioniciclava</taxon>
    </lineage>
</organism>